<evidence type="ECO:0000313" key="1">
    <source>
        <dbReference type="EMBL" id="ADD08868.1"/>
    </source>
</evidence>
<keyword evidence="2" id="KW-1185">Reference proteome</keyword>
<gene>
    <name evidence="1" type="ordered locus">Aboo_1059</name>
</gene>
<reference evidence="1" key="1">
    <citation type="submission" date="2010-02" db="EMBL/GenBank/DDBJ databases">
        <title>Complete sequence of Aciduliprofundum boonei T469.</title>
        <authorList>
            <consortium name="US DOE Joint Genome Institute"/>
            <person name="Lucas S."/>
            <person name="Copeland A."/>
            <person name="Lapidus A."/>
            <person name="Cheng J.-F."/>
            <person name="Bruce D."/>
            <person name="Goodwin L."/>
            <person name="Pitluck S."/>
            <person name="Saunders E."/>
            <person name="Detter J.C."/>
            <person name="Han C."/>
            <person name="Tapia R."/>
            <person name="Land M."/>
            <person name="Hauser L."/>
            <person name="Kyrpides N."/>
            <person name="Mikhailova N."/>
            <person name="Flores G."/>
            <person name="Reysenbach A.-L."/>
            <person name="Woyke T."/>
        </authorList>
    </citation>
    <scope>NUCLEOTIDE SEQUENCE</scope>
    <source>
        <strain evidence="1">T469</strain>
    </source>
</reference>
<dbReference type="HOGENOM" id="CLU_649904_0_0_2"/>
<evidence type="ECO:0000313" key="2">
    <source>
        <dbReference type="Proteomes" id="UP000001400"/>
    </source>
</evidence>
<organism evidence="1 2">
    <name type="scientific">Aciduliprofundum boonei (strain DSM 19572 / T469)</name>
    <dbReference type="NCBI Taxonomy" id="439481"/>
    <lineage>
        <taxon>Archaea</taxon>
        <taxon>Methanobacteriati</taxon>
        <taxon>Thermoplasmatota</taxon>
        <taxon>DHVE2 group</taxon>
        <taxon>Candidatus Aciduliprofundum</taxon>
    </lineage>
</organism>
<dbReference type="GeneID" id="8828016"/>
<dbReference type="EMBL" id="CP001941">
    <property type="protein sequence ID" value="ADD08868.1"/>
    <property type="molecule type" value="Genomic_DNA"/>
</dbReference>
<proteinExistence type="predicted"/>
<dbReference type="RefSeq" id="WP_008086596.1">
    <property type="nucleotide sequence ID" value="NC_013926.1"/>
</dbReference>
<dbReference type="KEGG" id="abi:Aboo_1059"/>
<accession>B5IH94</accession>
<dbReference type="AlphaFoldDB" id="B5IH94"/>
<name>B5IH94_ACIB4</name>
<sequence>MRIVWEKEEGLFGVDSAVWWGIAIAVSAALTFFAMFLNYQIADMAWKGFLYLMRPSELFPNLLNLPNYKDVSTTGIHGMMSAAIYLNGVIVEKIVNALIVFMLWIVGLMYLYADLFESFFGRLKSIIPRLIIALILAYGSIYVVNYLIMMGKYAYMVLYNINIGALGAWKEPTFYNYIKSQLQPPTTAFLVSTLEQLLLKYIWSFLSVDFTLMLLMVVVVRDVLFAVLIVLLPIAAVLLLTPWTTSIGERLWFLAVDLVFLPFVMIIPLMLVGPVANHITFVIAGMVISVGAIYLLAKEPFILSGIGFGRAGEHLSRGLTVGAGLMNMIAIKGAERATITGGSGGGAVGAVALKGSLGQAAGKYAAAGTHGFAIGHRAFNQTHGNTLGGATAGAVGTGAYLIGRTAYHAYDYLRRRNNGGGG</sequence>
<protein>
    <submittedName>
        <fullName evidence="1">Uncharacterized protein</fullName>
    </submittedName>
</protein>
<dbReference type="Proteomes" id="UP000001400">
    <property type="component" value="Chromosome"/>
</dbReference>
<dbReference type="STRING" id="439481.Aboo_1059"/>